<dbReference type="PROSITE" id="PS51732">
    <property type="entry name" value="ASN_GLN_ASE_3"/>
    <property type="match status" value="1"/>
</dbReference>
<evidence type="ECO:0000256" key="1">
    <source>
        <dbReference type="ARBA" id="ARBA00010518"/>
    </source>
</evidence>
<dbReference type="InterPro" id="IPR036152">
    <property type="entry name" value="Asp/glu_Ase-like_sf"/>
</dbReference>
<comment type="caution">
    <text evidence="7">The sequence shown here is derived from an EMBL/GenBank/DDBJ whole genome shotgun (WGS) entry which is preliminary data.</text>
</comment>
<dbReference type="InterPro" id="IPR004550">
    <property type="entry name" value="AsnASE_II"/>
</dbReference>
<feature type="domain" description="Asparaginase/glutaminase C-terminal" evidence="6">
    <location>
        <begin position="206"/>
        <end position="309"/>
    </location>
</feature>
<dbReference type="PIRSF" id="PIRSF001220">
    <property type="entry name" value="L-ASNase_gatD"/>
    <property type="match status" value="1"/>
</dbReference>
<feature type="domain" description="L-asparaginase N-terminal" evidence="5">
    <location>
        <begin position="3"/>
        <end position="189"/>
    </location>
</feature>
<dbReference type="Gene3D" id="3.40.50.1170">
    <property type="entry name" value="L-asparaginase, N-terminal domain"/>
    <property type="match status" value="1"/>
</dbReference>
<evidence type="ECO:0000313" key="8">
    <source>
        <dbReference type="EMBL" id="MBP1956019.1"/>
    </source>
</evidence>
<dbReference type="InterPro" id="IPR027475">
    <property type="entry name" value="Asparaginase/glutaminase_AS2"/>
</dbReference>
<dbReference type="CDD" id="cd08964">
    <property type="entry name" value="L-asparaginase_II"/>
    <property type="match status" value="1"/>
</dbReference>
<feature type="active site" evidence="4">
    <location>
        <position position="87"/>
    </location>
</feature>
<dbReference type="PROSITE" id="PS00144">
    <property type="entry name" value="ASN_GLN_ASE_1"/>
    <property type="match status" value="1"/>
</dbReference>
<dbReference type="InterPro" id="IPR027474">
    <property type="entry name" value="L-asparaginase_N"/>
</dbReference>
<dbReference type="EMBL" id="JAGGKO010000012">
    <property type="protein sequence ID" value="MBP1956019.1"/>
    <property type="molecule type" value="Genomic_DNA"/>
</dbReference>
<dbReference type="SUPFAM" id="SSF53774">
    <property type="entry name" value="Glutaminase/Asparaginase"/>
    <property type="match status" value="1"/>
</dbReference>
<sequence length="337" mass="35685">MDRVHVLATGGTIASTMTTEGTVPTESIHDLADTYGDVFDVIDWDVTVEQCVQQPSSELELDDLTTVARRVNDVAGDADAIVVLHGTDTLEETAYYLDLVAASDVPLVLTGSQRTPTEPSADGPANLRGALAAATHDAIRDGAYVFFNDRLHAARPVTKVHSTNPAAYDSGQYGLVAERTPDGLWFFRRPTSLSVSVTRYDLTASVDIVATSTGTTGGIIDDAVERSVDGLIVDGFGLGNVPNDVARAIERAIDHGVPVAVTTRCRHGNTAGVYGSTGGGRTLRRAGAVLASNLSASKARLKLLATLADPGTDVERTFDPSRLDRHGFTPRSVRVNK</sequence>
<dbReference type="SFLD" id="SFLDS00057">
    <property type="entry name" value="Glutaminase/Asparaginase"/>
    <property type="match status" value="1"/>
</dbReference>
<dbReference type="EC" id="3.5.1.1" evidence="8"/>
<reference evidence="7" key="1">
    <citation type="journal article" date="2014" name="Int. J. Syst. Evol. Microbiol.">
        <title>Complete genome sequence of Corynebacterium casei LMG S-19264T (=DSM 44701T), isolated from a smear-ripened cheese.</title>
        <authorList>
            <consortium name="US DOE Joint Genome Institute (JGI-PGF)"/>
            <person name="Walter F."/>
            <person name="Albersmeier A."/>
            <person name="Kalinowski J."/>
            <person name="Ruckert C."/>
        </authorList>
    </citation>
    <scope>NUCLEOTIDE SEQUENCE</scope>
    <source>
        <strain evidence="7">JCM 16108</strain>
    </source>
</reference>
<dbReference type="InterPro" id="IPR027473">
    <property type="entry name" value="L-asparaginase_C"/>
</dbReference>
<accession>A0A830G5C7</accession>
<comment type="similarity">
    <text evidence="1">Belongs to the asparaginase 1 family.</text>
</comment>
<dbReference type="InterPro" id="IPR020827">
    <property type="entry name" value="Asparaginase/glutaminase_AS1"/>
</dbReference>
<dbReference type="RefSeq" id="WP_188873260.1">
    <property type="nucleotide sequence ID" value="NZ_BMOO01000015.1"/>
</dbReference>
<evidence type="ECO:0000259" key="6">
    <source>
        <dbReference type="Pfam" id="PF17763"/>
    </source>
</evidence>
<proteinExistence type="inferred from homology"/>
<dbReference type="PANTHER" id="PTHR11707">
    <property type="entry name" value="L-ASPARAGINASE"/>
    <property type="match status" value="1"/>
</dbReference>
<evidence type="ECO:0000256" key="2">
    <source>
        <dbReference type="ARBA" id="ARBA00022801"/>
    </source>
</evidence>
<dbReference type="InterPro" id="IPR006034">
    <property type="entry name" value="Asparaginase/glutaminase-like"/>
</dbReference>
<feature type="active site" evidence="3">
    <location>
        <position position="12"/>
    </location>
</feature>
<dbReference type="SMART" id="SM00870">
    <property type="entry name" value="Asparaginase"/>
    <property type="match status" value="1"/>
</dbReference>
<dbReference type="PRINTS" id="PR00139">
    <property type="entry name" value="ASNGLNASE"/>
</dbReference>
<dbReference type="Gene3D" id="3.40.50.40">
    <property type="match status" value="1"/>
</dbReference>
<reference evidence="8" key="3">
    <citation type="submission" date="2021-03" db="EMBL/GenBank/DDBJ databases">
        <title>Genomic Encyclopedia of Type Strains, Phase IV (KMG-IV): sequencing the most valuable type-strain genomes for metagenomic binning, comparative biology and taxonomic classification.</title>
        <authorList>
            <person name="Goeker M."/>
        </authorList>
    </citation>
    <scope>NUCLEOTIDE SEQUENCE</scope>
    <source>
        <strain evidence="8">DSM 22443</strain>
    </source>
</reference>
<dbReference type="Pfam" id="PF17763">
    <property type="entry name" value="Asparaginase_C"/>
    <property type="match status" value="1"/>
</dbReference>
<dbReference type="InterPro" id="IPR037152">
    <property type="entry name" value="L-asparaginase_N_sf"/>
</dbReference>
<protein>
    <submittedName>
        <fullName evidence="7">L-asparaginase</fullName>
        <ecNumber evidence="8">3.5.1.1</ecNumber>
    </submittedName>
</protein>
<dbReference type="GO" id="GO:0004067">
    <property type="term" value="F:asparaginase activity"/>
    <property type="evidence" value="ECO:0007669"/>
    <property type="project" value="UniProtKB-UniRule"/>
</dbReference>
<evidence type="ECO:0000313" key="9">
    <source>
        <dbReference type="Proteomes" id="UP000614609"/>
    </source>
</evidence>
<evidence type="ECO:0000313" key="7">
    <source>
        <dbReference type="EMBL" id="GGM77107.1"/>
    </source>
</evidence>
<gene>
    <name evidence="7" type="ORF">GCM10009017_28540</name>
    <name evidence="8" type="ORF">J2752_002950</name>
</gene>
<name>A0A830G5C7_9EURY</name>
<dbReference type="PROSITE" id="PS00917">
    <property type="entry name" value="ASN_GLN_ASE_2"/>
    <property type="match status" value="1"/>
</dbReference>
<keyword evidence="9" id="KW-1185">Reference proteome</keyword>
<dbReference type="InterPro" id="IPR040919">
    <property type="entry name" value="Asparaginase_C"/>
</dbReference>
<evidence type="ECO:0000256" key="3">
    <source>
        <dbReference type="PROSITE-ProRule" id="PRU10099"/>
    </source>
</evidence>
<dbReference type="OrthoDB" id="85706at2157"/>
<evidence type="ECO:0000256" key="4">
    <source>
        <dbReference type="PROSITE-ProRule" id="PRU10100"/>
    </source>
</evidence>
<dbReference type="Proteomes" id="UP000614609">
    <property type="component" value="Unassembled WGS sequence"/>
</dbReference>
<reference evidence="7" key="2">
    <citation type="submission" date="2020-09" db="EMBL/GenBank/DDBJ databases">
        <authorList>
            <person name="Sun Q."/>
            <person name="Ohkuma M."/>
        </authorList>
    </citation>
    <scope>NUCLEOTIDE SEQUENCE</scope>
    <source>
        <strain evidence="7">JCM 16108</strain>
    </source>
</reference>
<dbReference type="EMBL" id="BMOO01000015">
    <property type="protein sequence ID" value="GGM77107.1"/>
    <property type="molecule type" value="Genomic_DNA"/>
</dbReference>
<dbReference type="Proteomes" id="UP000765891">
    <property type="component" value="Unassembled WGS sequence"/>
</dbReference>
<keyword evidence="2 8" id="KW-0378">Hydrolase</keyword>
<dbReference type="AlphaFoldDB" id="A0A830G5C7"/>
<dbReference type="PIRSF" id="PIRSF500176">
    <property type="entry name" value="L_ASNase"/>
    <property type="match status" value="1"/>
</dbReference>
<dbReference type="PANTHER" id="PTHR11707:SF28">
    <property type="entry name" value="60 KDA LYSOPHOSPHOLIPASE"/>
    <property type="match status" value="1"/>
</dbReference>
<dbReference type="GO" id="GO:0006528">
    <property type="term" value="P:asparagine metabolic process"/>
    <property type="evidence" value="ECO:0007669"/>
    <property type="project" value="InterPro"/>
</dbReference>
<dbReference type="Pfam" id="PF00710">
    <property type="entry name" value="Asparaginase"/>
    <property type="match status" value="1"/>
</dbReference>
<organism evidence="7 9">
    <name type="scientific">Halarchaeum rubridurum</name>
    <dbReference type="NCBI Taxonomy" id="489911"/>
    <lineage>
        <taxon>Archaea</taxon>
        <taxon>Methanobacteriati</taxon>
        <taxon>Methanobacteriota</taxon>
        <taxon>Stenosarchaea group</taxon>
        <taxon>Halobacteria</taxon>
        <taxon>Halobacteriales</taxon>
        <taxon>Halobacteriaceae</taxon>
    </lineage>
</organism>
<evidence type="ECO:0000259" key="5">
    <source>
        <dbReference type="Pfam" id="PF00710"/>
    </source>
</evidence>